<name>A0A1V4DE75_9ENTE</name>
<evidence type="ECO:0000313" key="2">
    <source>
        <dbReference type="Proteomes" id="UP000189970"/>
    </source>
</evidence>
<gene>
    <name evidence="1" type="ORF">BW731_00600</name>
</gene>
<accession>A0A1V4DE75</accession>
<organism evidence="1 2">
    <name type="scientific">Vagococcus martis</name>
    <dbReference type="NCBI Taxonomy" id="1768210"/>
    <lineage>
        <taxon>Bacteria</taxon>
        <taxon>Bacillati</taxon>
        <taxon>Bacillota</taxon>
        <taxon>Bacilli</taxon>
        <taxon>Lactobacillales</taxon>
        <taxon>Enterococcaceae</taxon>
        <taxon>Vagococcus</taxon>
    </lineage>
</organism>
<reference evidence="1 2" key="1">
    <citation type="submission" date="2017-02" db="EMBL/GenBank/DDBJ databases">
        <title>Vagococcus cremeus sp. nov., isolated from the small intestine of a marten, Martes flavigula.</title>
        <authorList>
            <person name="Tak E.J."/>
            <person name="Bae J.-W."/>
        </authorList>
    </citation>
    <scope>NUCLEOTIDE SEQUENCE [LARGE SCALE GENOMIC DNA]</scope>
    <source>
        <strain evidence="1 2">D7T301</strain>
    </source>
</reference>
<keyword evidence="2" id="KW-1185">Reference proteome</keyword>
<proteinExistence type="predicted"/>
<dbReference type="EMBL" id="MVAB01000001">
    <property type="protein sequence ID" value="OPF86802.1"/>
    <property type="molecule type" value="Genomic_DNA"/>
</dbReference>
<evidence type="ECO:0000313" key="1">
    <source>
        <dbReference type="EMBL" id="OPF86802.1"/>
    </source>
</evidence>
<comment type="caution">
    <text evidence="1">The sequence shown here is derived from an EMBL/GenBank/DDBJ whole genome shotgun (WGS) entry which is preliminary data.</text>
</comment>
<protein>
    <submittedName>
        <fullName evidence="1">Uncharacterized protein</fullName>
    </submittedName>
</protein>
<dbReference type="Proteomes" id="UP000189970">
    <property type="component" value="Unassembled WGS sequence"/>
</dbReference>
<sequence length="309" mass="36309">MTENNFDYNKKEPVIENILKTAFYIDEIPNDARIASIRRLAEIIVRKILNENGKVMLGNSKIKKRLKDISSNNSLLMDSLEDIKDLGNQASHTEEDKVMDYEHLQKAQTVLYNMYSYLLFAYFKKFRFGSNIEIMGKFSILPPEIRMTVLENLYKESKESVYIIDKLVLSILKTKGKEESISWLEKNKEYLMKIPYMCDDTIPVYLHKFGEEITQNMIDSNISVYEMCSRKIEEVHMQIENSGKRYTTFEDAKSLYIERGFVSGAEEEVLEFNSIMEFLYIGREKEENEKNDVDNDSNYSSFFEIKLDE</sequence>
<dbReference type="RefSeq" id="WP_079344812.1">
    <property type="nucleotide sequence ID" value="NZ_MVAB01000001.1"/>
</dbReference>
<dbReference type="AlphaFoldDB" id="A0A1V4DE75"/>